<dbReference type="Pfam" id="PF04074">
    <property type="entry name" value="DUF386"/>
    <property type="match status" value="1"/>
</dbReference>
<dbReference type="Proteomes" id="UP001196873">
    <property type="component" value="Unassembled WGS sequence"/>
</dbReference>
<dbReference type="PANTHER" id="PTHR34986:SF1">
    <property type="entry name" value="PROTEIN YIAL"/>
    <property type="match status" value="1"/>
</dbReference>
<dbReference type="PANTHER" id="PTHR34986">
    <property type="entry name" value="EVOLVED BETA-GALACTOSIDASE SUBUNIT BETA"/>
    <property type="match status" value="1"/>
</dbReference>
<proteinExistence type="predicted"/>
<protein>
    <submittedName>
        <fullName evidence="1">YhcH/YjgK/YiaL family protein</fullName>
    </submittedName>
</protein>
<dbReference type="InterPro" id="IPR004375">
    <property type="entry name" value="NanQ/TabA/YiaL"/>
</dbReference>
<comment type="caution">
    <text evidence="1">The sequence shown here is derived from an EMBL/GenBank/DDBJ whole genome shotgun (WGS) entry which is preliminary data.</text>
</comment>
<sequence>MIIDKIANLHKYVALNPLFCDVEAFLQTHNLMQLAEGQHLIKGNDLFVNIEICKGKQKDEAVIEFHREMIDIQIPLSSDEIFGYSPVEDLPEVDFDVERDIAKVPGVMPQNYVKVKRGQFIIFFPQDGHAPCIADGKSFKKAIFKVKNNCV</sequence>
<evidence type="ECO:0000313" key="2">
    <source>
        <dbReference type="Proteomes" id="UP001196873"/>
    </source>
</evidence>
<dbReference type="RefSeq" id="WP_219426703.1">
    <property type="nucleotide sequence ID" value="NZ_JAHXQY010000022.1"/>
</dbReference>
<organism evidence="1 2">
    <name type="scientific">Segatella salivae</name>
    <dbReference type="NCBI Taxonomy" id="228604"/>
    <lineage>
        <taxon>Bacteria</taxon>
        <taxon>Pseudomonadati</taxon>
        <taxon>Bacteroidota</taxon>
        <taxon>Bacteroidia</taxon>
        <taxon>Bacteroidales</taxon>
        <taxon>Prevotellaceae</taxon>
        <taxon>Segatella</taxon>
    </lineage>
</organism>
<evidence type="ECO:0000313" key="1">
    <source>
        <dbReference type="EMBL" id="MBW4865624.1"/>
    </source>
</evidence>
<dbReference type="GO" id="GO:0005829">
    <property type="term" value="C:cytosol"/>
    <property type="evidence" value="ECO:0007669"/>
    <property type="project" value="TreeGrafter"/>
</dbReference>
<dbReference type="AlphaFoldDB" id="A0AAW4NPI3"/>
<name>A0AAW4NPI3_9BACT</name>
<dbReference type="EMBL" id="JAHXRF010000008">
    <property type="protein sequence ID" value="MBW4865624.1"/>
    <property type="molecule type" value="Genomic_DNA"/>
</dbReference>
<reference evidence="1" key="1">
    <citation type="submission" date="2021-07" db="EMBL/GenBank/DDBJ databases">
        <title>Genomic diversity and antimicrobial resistance of Prevotella spp. isolated from chronic lung disease airways.</title>
        <authorList>
            <person name="Webb K.A."/>
            <person name="Olagoke O.S."/>
            <person name="Baird T."/>
            <person name="Neill J."/>
            <person name="Pham A."/>
            <person name="Wells T.J."/>
            <person name="Ramsay K.A."/>
            <person name="Bell S.C."/>
            <person name="Sarovich D.S."/>
            <person name="Price E.P."/>
        </authorList>
    </citation>
    <scope>NUCLEOTIDE SEQUENCE</scope>
    <source>
        <strain evidence="1">SCHI0047.S.3</strain>
    </source>
</reference>
<dbReference type="NCBIfam" id="TIGR00022">
    <property type="entry name" value="YhcH/YjgK/YiaL family protein"/>
    <property type="match status" value="1"/>
</dbReference>
<gene>
    <name evidence="1" type="ORF">KZY68_06275</name>
</gene>
<accession>A0AAW4NPI3</accession>